<dbReference type="AlphaFoldDB" id="A0A180GZ35"/>
<keyword evidence="4" id="KW-1185">Reference proteome</keyword>
<dbReference type="STRING" id="630390.A0A180GZ35"/>
<organism evidence="2">
    <name type="scientific">Puccinia triticina (isolate 1-1 / race 1 (BBBD))</name>
    <name type="common">Brown leaf rust fungus</name>
    <dbReference type="NCBI Taxonomy" id="630390"/>
    <lineage>
        <taxon>Eukaryota</taxon>
        <taxon>Fungi</taxon>
        <taxon>Dikarya</taxon>
        <taxon>Basidiomycota</taxon>
        <taxon>Pucciniomycotina</taxon>
        <taxon>Pucciniomycetes</taxon>
        <taxon>Pucciniales</taxon>
        <taxon>Pucciniaceae</taxon>
        <taxon>Puccinia</taxon>
    </lineage>
</organism>
<proteinExistence type="predicted"/>
<reference evidence="3 4" key="3">
    <citation type="journal article" date="2017" name="G3 (Bethesda)">
        <title>Comparative analysis highlights variable genome content of wheat rusts and divergence of the mating loci.</title>
        <authorList>
            <person name="Cuomo C.A."/>
            <person name="Bakkeren G."/>
            <person name="Khalil H.B."/>
            <person name="Panwar V."/>
            <person name="Joly D."/>
            <person name="Linning R."/>
            <person name="Sakthikumar S."/>
            <person name="Song X."/>
            <person name="Adiconis X."/>
            <person name="Fan L."/>
            <person name="Goldberg J.M."/>
            <person name="Levin J.Z."/>
            <person name="Young S."/>
            <person name="Zeng Q."/>
            <person name="Anikster Y."/>
            <person name="Bruce M."/>
            <person name="Wang M."/>
            <person name="Yin C."/>
            <person name="McCallum B."/>
            <person name="Szabo L.J."/>
            <person name="Hulbert S."/>
            <person name="Chen X."/>
            <person name="Fellers J.P."/>
        </authorList>
    </citation>
    <scope>NUCLEOTIDE SEQUENCE</scope>
    <source>
        <strain evidence="3">isolate 1-1 / race 1 (BBBD)</strain>
        <strain evidence="4">Isolate 1-1 / race 1 (BBBD)</strain>
    </source>
</reference>
<feature type="region of interest" description="Disordered" evidence="1">
    <location>
        <begin position="457"/>
        <end position="529"/>
    </location>
</feature>
<feature type="region of interest" description="Disordered" evidence="1">
    <location>
        <begin position="1"/>
        <end position="71"/>
    </location>
</feature>
<reference evidence="2" key="2">
    <citation type="submission" date="2016-05" db="EMBL/GenBank/DDBJ databases">
        <title>Comparative analysis highlights variable genome content of wheat rusts and divergence of the mating loci.</title>
        <authorList>
            <person name="Cuomo C.A."/>
            <person name="Bakkeren G."/>
            <person name="Szabo L."/>
            <person name="Khalil H."/>
            <person name="Joly D."/>
            <person name="Goldberg J."/>
            <person name="Young S."/>
            <person name="Zeng Q."/>
            <person name="Fellers J."/>
        </authorList>
    </citation>
    <scope>NUCLEOTIDE SEQUENCE [LARGE SCALE GENOMIC DNA]</scope>
    <source>
        <strain evidence="2">1-1 BBBD Race 1</strain>
    </source>
</reference>
<gene>
    <name evidence="2" type="ORF">PTTG_01315</name>
</gene>
<evidence type="ECO:0000313" key="4">
    <source>
        <dbReference type="Proteomes" id="UP000005240"/>
    </source>
</evidence>
<accession>A0A180GZ35</accession>
<evidence type="ECO:0000313" key="3">
    <source>
        <dbReference type="EnsemblFungi" id="PTTG_01315-t43_1-p1"/>
    </source>
</evidence>
<dbReference type="VEuPathDB" id="FungiDB:PTTG_01315"/>
<feature type="compositionally biased region" description="Acidic residues" evidence="1">
    <location>
        <begin position="473"/>
        <end position="529"/>
    </location>
</feature>
<name>A0A180GZ35_PUCT1</name>
<evidence type="ECO:0000313" key="2">
    <source>
        <dbReference type="EMBL" id="OAV97512.1"/>
    </source>
</evidence>
<dbReference type="Proteomes" id="UP000005240">
    <property type="component" value="Unassembled WGS sequence"/>
</dbReference>
<feature type="compositionally biased region" description="Polar residues" evidence="1">
    <location>
        <begin position="10"/>
        <end position="19"/>
    </location>
</feature>
<dbReference type="EMBL" id="ADAS02000012">
    <property type="protein sequence ID" value="OAV97512.1"/>
    <property type="molecule type" value="Genomic_DNA"/>
</dbReference>
<evidence type="ECO:0000256" key="1">
    <source>
        <dbReference type="SAM" id="MobiDB-lite"/>
    </source>
</evidence>
<sequence>MNESHHPTPQAFSDQNNPRAPNLRLETADSVSVPLPDLFQSSDLGSRNPPRSLPARLPTPNIDPAPVIPTSVEPDTAIKKAKYPLTPPDMMEMFAKKTLKELRDLQHTHIAYRRLNQAIKLEAQKLYFDYQHKQHLLSLKYRRPFRLLTKYLGQRRTRQKKTNWHKFQQTNPSAQDALHNTEVNIGQRNKQVSVIYKQSNLNASCGDVVESNVNTGDDPVSSKDNIFDKKPKSSAKIQAEIKAWAAGVQLKLKELSDLCGVEGFLVLAGQDHRKPFFFQGGSMHGDTFLRALIDEGDPMREFAIWTAGTKKVNKKRKATAKSPASFPSDGCIGQPVWKKLKVSAFENQDVCQADLRSNQKYIATEFGKMYTEIQKNSTKKDTRGWPGTDTASRLAVFNHKLVVKENNIGLSAEHIENVPVKKINLETCWLILRGLKNNWIELVEHHFDVCRKKSSAPKRKGTKISATPHSDFFEDEFDNDHDNHGEDEEQGTDDEDGADHEEDEEDEDDEDDKDDEEDEEDEDDEDDDE</sequence>
<dbReference type="EnsemblFungi" id="PTTG_01315-t43_1">
    <property type="protein sequence ID" value="PTTG_01315-t43_1-p1"/>
    <property type="gene ID" value="PTTG_01315"/>
</dbReference>
<reference evidence="3" key="4">
    <citation type="submission" date="2025-05" db="UniProtKB">
        <authorList>
            <consortium name="EnsemblFungi"/>
        </authorList>
    </citation>
    <scope>IDENTIFICATION</scope>
    <source>
        <strain evidence="3">isolate 1-1 / race 1 (BBBD)</strain>
    </source>
</reference>
<protein>
    <submittedName>
        <fullName evidence="2 3">Uncharacterized protein</fullName>
    </submittedName>
</protein>
<reference evidence="2" key="1">
    <citation type="submission" date="2009-11" db="EMBL/GenBank/DDBJ databases">
        <authorList>
            <consortium name="The Broad Institute Genome Sequencing Platform"/>
            <person name="Ward D."/>
            <person name="Feldgarden M."/>
            <person name="Earl A."/>
            <person name="Young S.K."/>
            <person name="Zeng Q."/>
            <person name="Koehrsen M."/>
            <person name="Alvarado L."/>
            <person name="Berlin A."/>
            <person name="Bochicchio J."/>
            <person name="Borenstein D."/>
            <person name="Chapman S.B."/>
            <person name="Chen Z."/>
            <person name="Engels R."/>
            <person name="Freedman E."/>
            <person name="Gellesch M."/>
            <person name="Goldberg J."/>
            <person name="Griggs A."/>
            <person name="Gujja S."/>
            <person name="Heilman E."/>
            <person name="Heiman D."/>
            <person name="Hepburn T."/>
            <person name="Howarth C."/>
            <person name="Jen D."/>
            <person name="Larson L."/>
            <person name="Lewis B."/>
            <person name="Mehta T."/>
            <person name="Park D."/>
            <person name="Pearson M."/>
            <person name="Roberts A."/>
            <person name="Saif S."/>
            <person name="Shea T."/>
            <person name="Shenoy N."/>
            <person name="Sisk P."/>
            <person name="Stolte C."/>
            <person name="Sykes S."/>
            <person name="Thomson T."/>
            <person name="Walk T."/>
            <person name="White J."/>
            <person name="Yandava C."/>
            <person name="Izard J."/>
            <person name="Baranova O.V."/>
            <person name="Blanton J.M."/>
            <person name="Tanner A.C."/>
            <person name="Dewhirst F.E."/>
            <person name="Haas B."/>
            <person name="Nusbaum C."/>
            <person name="Birren B."/>
        </authorList>
    </citation>
    <scope>NUCLEOTIDE SEQUENCE [LARGE SCALE GENOMIC DNA]</scope>
    <source>
        <strain evidence="2">1-1 BBBD Race 1</strain>
    </source>
</reference>